<sequence>PVNELEFDAGWIDHPMVQPDPMTNVMAAEMCEQFLGNANGYGGIAADIRRSLLEHPGWFPSIETMASELSIHPRTLRRRLEAEQVTYRDVIAELRMKLAVEYLRNTRMTNEEIAARLDYSDAANFRHAFSRWTGKSPSDFRVG</sequence>
<evidence type="ECO:0000256" key="2">
    <source>
        <dbReference type="ARBA" id="ARBA00023125"/>
    </source>
</evidence>
<dbReference type="EMBL" id="JAAMRR010001110">
    <property type="protein sequence ID" value="NGX97735.1"/>
    <property type="molecule type" value="Genomic_DNA"/>
</dbReference>
<evidence type="ECO:0000313" key="6">
    <source>
        <dbReference type="Proteomes" id="UP000480266"/>
    </source>
</evidence>
<proteinExistence type="predicted"/>
<keyword evidence="6" id="KW-1185">Reference proteome</keyword>
<dbReference type="SUPFAM" id="SSF46689">
    <property type="entry name" value="Homeodomain-like"/>
    <property type="match status" value="1"/>
</dbReference>
<name>A0A7C9VNE5_9BRAD</name>
<dbReference type="GO" id="GO:0003700">
    <property type="term" value="F:DNA-binding transcription factor activity"/>
    <property type="evidence" value="ECO:0007669"/>
    <property type="project" value="InterPro"/>
</dbReference>
<dbReference type="Proteomes" id="UP000480266">
    <property type="component" value="Unassembled WGS sequence"/>
</dbReference>
<organism evidence="5 6">
    <name type="scientific">Candidatus Afipia apatlaquensis</name>
    <dbReference type="NCBI Taxonomy" id="2712852"/>
    <lineage>
        <taxon>Bacteria</taxon>
        <taxon>Pseudomonadati</taxon>
        <taxon>Pseudomonadota</taxon>
        <taxon>Alphaproteobacteria</taxon>
        <taxon>Hyphomicrobiales</taxon>
        <taxon>Nitrobacteraceae</taxon>
        <taxon>Afipia</taxon>
    </lineage>
</organism>
<protein>
    <submittedName>
        <fullName evidence="5">Helix-turn-helix transcriptional regulator</fullName>
    </submittedName>
</protein>
<keyword evidence="1" id="KW-0805">Transcription regulation</keyword>
<dbReference type="Gene3D" id="1.10.10.60">
    <property type="entry name" value="Homeodomain-like"/>
    <property type="match status" value="1"/>
</dbReference>
<feature type="non-terminal residue" evidence="5">
    <location>
        <position position="1"/>
    </location>
</feature>
<dbReference type="SMART" id="SM00342">
    <property type="entry name" value="HTH_ARAC"/>
    <property type="match status" value="1"/>
</dbReference>
<dbReference type="InterPro" id="IPR009057">
    <property type="entry name" value="Homeodomain-like_sf"/>
</dbReference>
<dbReference type="GO" id="GO:0000976">
    <property type="term" value="F:transcription cis-regulatory region binding"/>
    <property type="evidence" value="ECO:0007669"/>
    <property type="project" value="TreeGrafter"/>
</dbReference>
<dbReference type="PROSITE" id="PS01124">
    <property type="entry name" value="HTH_ARAC_FAMILY_2"/>
    <property type="match status" value="1"/>
</dbReference>
<dbReference type="InterPro" id="IPR018060">
    <property type="entry name" value="HTH_AraC"/>
</dbReference>
<dbReference type="PANTHER" id="PTHR47894:SF1">
    <property type="entry name" value="HTH-TYPE TRANSCRIPTIONAL REGULATOR VQSM"/>
    <property type="match status" value="1"/>
</dbReference>
<evidence type="ECO:0000259" key="4">
    <source>
        <dbReference type="PROSITE" id="PS01124"/>
    </source>
</evidence>
<gene>
    <name evidence="5" type="ORF">G4V63_21760</name>
</gene>
<reference evidence="5" key="1">
    <citation type="submission" date="2020-02" db="EMBL/GenBank/DDBJ databases">
        <title>Draft genome sequence of Candidatus Afipia apatlaquensis IBT-C3, a potential strain for decolorization of textile dyes.</title>
        <authorList>
            <person name="Sanchez-Reyes A."/>
            <person name="Breton-Deval L."/>
            <person name="Mangelson H."/>
            <person name="Sanchez-Flores A."/>
        </authorList>
    </citation>
    <scope>NUCLEOTIDE SEQUENCE [LARGE SCALE GENOMIC DNA]</scope>
    <source>
        <strain evidence="5">IBT-C3</strain>
    </source>
</reference>
<dbReference type="PANTHER" id="PTHR47894">
    <property type="entry name" value="HTH-TYPE TRANSCRIPTIONAL REGULATOR GADX"/>
    <property type="match status" value="1"/>
</dbReference>
<keyword evidence="3" id="KW-0804">Transcription</keyword>
<accession>A0A7C9VNE5</accession>
<dbReference type="GO" id="GO:0005829">
    <property type="term" value="C:cytosol"/>
    <property type="evidence" value="ECO:0007669"/>
    <property type="project" value="TreeGrafter"/>
</dbReference>
<keyword evidence="2" id="KW-0238">DNA-binding</keyword>
<dbReference type="AlphaFoldDB" id="A0A7C9VNE5"/>
<dbReference type="Pfam" id="PF12833">
    <property type="entry name" value="HTH_18"/>
    <property type="match status" value="1"/>
</dbReference>
<feature type="domain" description="HTH araC/xylS-type" evidence="4">
    <location>
        <begin position="42"/>
        <end position="143"/>
    </location>
</feature>
<evidence type="ECO:0000313" key="5">
    <source>
        <dbReference type="EMBL" id="NGX97735.1"/>
    </source>
</evidence>
<evidence type="ECO:0000256" key="1">
    <source>
        <dbReference type="ARBA" id="ARBA00023015"/>
    </source>
</evidence>
<evidence type="ECO:0000256" key="3">
    <source>
        <dbReference type="ARBA" id="ARBA00023163"/>
    </source>
</evidence>
<comment type="caution">
    <text evidence="5">The sequence shown here is derived from an EMBL/GenBank/DDBJ whole genome shotgun (WGS) entry which is preliminary data.</text>
</comment>